<dbReference type="OrthoDB" id="9799601at2"/>
<reference evidence="3" key="1">
    <citation type="submission" date="2014-12" db="EMBL/GenBank/DDBJ databases">
        <title>Complete genome sequence of a multi-drug resistant Klebsiella pneumoniae.</title>
        <authorList>
            <person name="Hua X."/>
            <person name="Chen Q."/>
            <person name="Li X."/>
            <person name="Feng Y."/>
            <person name="Ruan Z."/>
            <person name="Yu Y."/>
        </authorList>
    </citation>
    <scope>NUCLEOTIDE SEQUENCE [LARGE SCALE GENOMIC DNA]</scope>
    <source>
        <strain evidence="3">5.12</strain>
    </source>
</reference>
<sequence length="145" mass="16277">MELQYIHLTTYSSLLAAAPVMQQLRPHDSLEKLANKMHTQMKSGYRLLAAMQGEQVVALAGYVINEKLAWGKHLYIDDLVTVDSARGKGIGDGLMEACIQIAKEQQCESLHLDSGVQRFNAHRFYLRKRMAIASHHFALTLSHDA</sequence>
<dbReference type="EMBL" id="CP052766">
    <property type="protein sequence ID" value="QJR82510.1"/>
    <property type="molecule type" value="Genomic_DNA"/>
</dbReference>
<dbReference type="Pfam" id="PF00583">
    <property type="entry name" value="Acetyltransf_1"/>
    <property type="match status" value="1"/>
</dbReference>
<name>A0A6M4MIS5_9ALTE</name>
<evidence type="ECO:0000259" key="1">
    <source>
        <dbReference type="PROSITE" id="PS51186"/>
    </source>
</evidence>
<dbReference type="InterPro" id="IPR016181">
    <property type="entry name" value="Acyl_CoA_acyltransferase"/>
</dbReference>
<organism evidence="2 3">
    <name type="scientific">Alteromonas pelagimontana</name>
    <dbReference type="NCBI Taxonomy" id="1858656"/>
    <lineage>
        <taxon>Bacteria</taxon>
        <taxon>Pseudomonadati</taxon>
        <taxon>Pseudomonadota</taxon>
        <taxon>Gammaproteobacteria</taxon>
        <taxon>Alteromonadales</taxon>
        <taxon>Alteromonadaceae</taxon>
        <taxon>Alteromonas/Salinimonas group</taxon>
        <taxon>Alteromonas</taxon>
    </lineage>
</organism>
<feature type="domain" description="N-acetyltransferase" evidence="1">
    <location>
        <begin position="3"/>
        <end position="145"/>
    </location>
</feature>
<dbReference type="InterPro" id="IPR000182">
    <property type="entry name" value="GNAT_dom"/>
</dbReference>
<gene>
    <name evidence="2" type="ORF">CA267_017995</name>
</gene>
<accession>A0A6M4MIS5</accession>
<evidence type="ECO:0000313" key="3">
    <source>
        <dbReference type="Proteomes" id="UP000219285"/>
    </source>
</evidence>
<keyword evidence="2" id="KW-0808">Transferase</keyword>
<dbReference type="PROSITE" id="PS51186">
    <property type="entry name" value="GNAT"/>
    <property type="match status" value="1"/>
</dbReference>
<keyword evidence="3" id="KW-1185">Reference proteome</keyword>
<reference evidence="2 3" key="2">
    <citation type="submission" date="2020-04" db="EMBL/GenBank/DDBJ databases">
        <title>Complete genome sequence of Alteromonas pelagimontana 5.12T.</title>
        <authorList>
            <person name="Sinha R.K."/>
            <person name="Krishnan K.P."/>
            <person name="Kurian J.P."/>
        </authorList>
    </citation>
    <scope>NUCLEOTIDE SEQUENCE [LARGE SCALE GENOMIC DNA]</scope>
    <source>
        <strain evidence="2 3">5.12</strain>
    </source>
</reference>
<proteinExistence type="predicted"/>
<dbReference type="KEGG" id="apel:CA267_017995"/>
<dbReference type="GO" id="GO:0016747">
    <property type="term" value="F:acyltransferase activity, transferring groups other than amino-acyl groups"/>
    <property type="evidence" value="ECO:0007669"/>
    <property type="project" value="InterPro"/>
</dbReference>
<protein>
    <submittedName>
        <fullName evidence="2">GNAT family N-acetyltransferase</fullName>
    </submittedName>
</protein>
<dbReference type="Gene3D" id="3.40.630.30">
    <property type="match status" value="1"/>
</dbReference>
<dbReference type="SUPFAM" id="SSF55729">
    <property type="entry name" value="Acyl-CoA N-acyltransferases (Nat)"/>
    <property type="match status" value="1"/>
</dbReference>
<dbReference type="Proteomes" id="UP000219285">
    <property type="component" value="Chromosome"/>
</dbReference>
<dbReference type="AlphaFoldDB" id="A0A6M4MIS5"/>
<dbReference type="RefSeq" id="WP_075609509.1">
    <property type="nucleotide sequence ID" value="NZ_CP052766.1"/>
</dbReference>
<evidence type="ECO:0000313" key="2">
    <source>
        <dbReference type="EMBL" id="QJR82510.1"/>
    </source>
</evidence>
<dbReference type="CDD" id="cd04301">
    <property type="entry name" value="NAT_SF"/>
    <property type="match status" value="1"/>
</dbReference>